<sequence length="119" mass="12477">MNTILTAAALAAALLPVTALAPASAASSGACDPGQLCLWGKAGYSSARQAHELADTGIDNCVPLPAGTPARSFVNRIGRPVTTYQSAECATEAEFDTYPTGTWVPESRYTVRAFKVWEN</sequence>
<feature type="signal peptide" evidence="1">
    <location>
        <begin position="1"/>
        <end position="25"/>
    </location>
</feature>
<name>A0ABW8CJP1_9ACTN</name>
<keyword evidence="3" id="KW-1185">Reference proteome</keyword>
<reference evidence="2 3" key="1">
    <citation type="submission" date="2024-10" db="EMBL/GenBank/DDBJ databases">
        <title>The Natural Products Discovery Center: Release of the First 8490 Sequenced Strains for Exploring Actinobacteria Biosynthetic Diversity.</title>
        <authorList>
            <person name="Kalkreuter E."/>
            <person name="Kautsar S.A."/>
            <person name="Yang D."/>
            <person name="Bader C.D."/>
            <person name="Teijaro C.N."/>
            <person name="Fluegel L."/>
            <person name="Davis C.M."/>
            <person name="Simpson J.R."/>
            <person name="Lauterbach L."/>
            <person name="Steele A.D."/>
            <person name="Gui C."/>
            <person name="Meng S."/>
            <person name="Li G."/>
            <person name="Viehrig K."/>
            <person name="Ye F."/>
            <person name="Su P."/>
            <person name="Kiefer A.F."/>
            <person name="Nichols A."/>
            <person name="Cepeda A.J."/>
            <person name="Yan W."/>
            <person name="Fan B."/>
            <person name="Jiang Y."/>
            <person name="Adhikari A."/>
            <person name="Zheng C.-J."/>
            <person name="Schuster L."/>
            <person name="Cowan T.M."/>
            <person name="Smanski M.J."/>
            <person name="Chevrette M.G."/>
            <person name="De Carvalho L.P.S."/>
            <person name="Shen B."/>
        </authorList>
    </citation>
    <scope>NUCLEOTIDE SEQUENCE [LARGE SCALE GENOMIC DNA]</scope>
    <source>
        <strain evidence="2 3">NPDC053399</strain>
    </source>
</reference>
<dbReference type="Proteomes" id="UP001614394">
    <property type="component" value="Unassembled WGS sequence"/>
</dbReference>
<comment type="caution">
    <text evidence="2">The sequence shown here is derived from an EMBL/GenBank/DDBJ whole genome shotgun (WGS) entry which is preliminary data.</text>
</comment>
<gene>
    <name evidence="2" type="ORF">ACIGXA_36435</name>
</gene>
<evidence type="ECO:0000313" key="3">
    <source>
        <dbReference type="Proteomes" id="UP001614394"/>
    </source>
</evidence>
<evidence type="ECO:0000313" key="2">
    <source>
        <dbReference type="EMBL" id="MFI9106007.1"/>
    </source>
</evidence>
<organism evidence="2 3">
    <name type="scientific">Streptomyces fildesensis</name>
    <dbReference type="NCBI Taxonomy" id="375757"/>
    <lineage>
        <taxon>Bacteria</taxon>
        <taxon>Bacillati</taxon>
        <taxon>Actinomycetota</taxon>
        <taxon>Actinomycetes</taxon>
        <taxon>Kitasatosporales</taxon>
        <taxon>Streptomycetaceae</taxon>
        <taxon>Streptomyces</taxon>
    </lineage>
</organism>
<accession>A0ABW8CJP1</accession>
<proteinExistence type="predicted"/>
<evidence type="ECO:0000256" key="1">
    <source>
        <dbReference type="SAM" id="SignalP"/>
    </source>
</evidence>
<protein>
    <submittedName>
        <fullName evidence="2">Peptidase inhibitor family I36 protein</fullName>
    </submittedName>
</protein>
<keyword evidence="1" id="KW-0732">Signal</keyword>
<dbReference type="RefSeq" id="WP_138356769.1">
    <property type="nucleotide sequence ID" value="NZ_JAAIKO010000044.1"/>
</dbReference>
<dbReference type="EMBL" id="JBITYG010000015">
    <property type="protein sequence ID" value="MFI9106007.1"/>
    <property type="molecule type" value="Genomic_DNA"/>
</dbReference>
<feature type="chain" id="PRO_5047267619" evidence="1">
    <location>
        <begin position="26"/>
        <end position="119"/>
    </location>
</feature>
<dbReference type="Pfam" id="PF03995">
    <property type="entry name" value="Inhibitor_I36"/>
    <property type="match status" value="1"/>
</dbReference>